<reference evidence="5" key="1">
    <citation type="journal article" date="2019" name="Int. J. Syst. Evol. Microbiol.">
        <title>The Global Catalogue of Microorganisms (GCM) 10K type strain sequencing project: providing services to taxonomists for standard genome sequencing and annotation.</title>
        <authorList>
            <consortium name="The Broad Institute Genomics Platform"/>
            <consortium name="The Broad Institute Genome Sequencing Center for Infectious Disease"/>
            <person name="Wu L."/>
            <person name="Ma J."/>
        </authorList>
    </citation>
    <scope>NUCLEOTIDE SEQUENCE [LARGE SCALE GENOMIC DNA]</scope>
    <source>
        <strain evidence="5">CCUG 50347</strain>
    </source>
</reference>
<evidence type="ECO:0000313" key="4">
    <source>
        <dbReference type="EMBL" id="MFC4833903.1"/>
    </source>
</evidence>
<dbReference type="SUPFAM" id="SSF52540">
    <property type="entry name" value="P-loop containing nucleoside triphosphate hydrolases"/>
    <property type="match status" value="1"/>
</dbReference>
<dbReference type="PANTHER" id="PTHR16305">
    <property type="entry name" value="TESTICULAR SOLUBLE ADENYLYL CYCLASE"/>
    <property type="match status" value="1"/>
</dbReference>
<evidence type="ECO:0000256" key="1">
    <source>
        <dbReference type="ARBA" id="ARBA00022741"/>
    </source>
</evidence>
<dbReference type="PROSITE" id="PS50043">
    <property type="entry name" value="HTH_LUXR_2"/>
    <property type="match status" value="1"/>
</dbReference>
<dbReference type="PANTHER" id="PTHR16305:SF35">
    <property type="entry name" value="TRANSCRIPTIONAL ACTIVATOR DOMAIN"/>
    <property type="match status" value="1"/>
</dbReference>
<dbReference type="InterPro" id="IPR041664">
    <property type="entry name" value="AAA_16"/>
</dbReference>
<dbReference type="CDD" id="cd06170">
    <property type="entry name" value="LuxR_C_like"/>
    <property type="match status" value="1"/>
</dbReference>
<evidence type="ECO:0000256" key="2">
    <source>
        <dbReference type="ARBA" id="ARBA00022840"/>
    </source>
</evidence>
<organism evidence="4 5">
    <name type="scientific">Actinomycetospora chibensis</name>
    <dbReference type="NCBI Taxonomy" id="663606"/>
    <lineage>
        <taxon>Bacteria</taxon>
        <taxon>Bacillati</taxon>
        <taxon>Actinomycetota</taxon>
        <taxon>Actinomycetes</taxon>
        <taxon>Pseudonocardiales</taxon>
        <taxon>Pseudonocardiaceae</taxon>
        <taxon>Actinomycetospora</taxon>
    </lineage>
</organism>
<accession>A0ABV9RJF5</accession>
<keyword evidence="5" id="KW-1185">Reference proteome</keyword>
<dbReference type="InterPro" id="IPR016032">
    <property type="entry name" value="Sig_transdc_resp-reg_C-effctor"/>
</dbReference>
<gene>
    <name evidence="4" type="ORF">ACFPEL_15930</name>
</gene>
<dbReference type="Pfam" id="PF13191">
    <property type="entry name" value="AAA_16"/>
    <property type="match status" value="1"/>
</dbReference>
<evidence type="ECO:0000313" key="5">
    <source>
        <dbReference type="Proteomes" id="UP001595909"/>
    </source>
</evidence>
<dbReference type="InterPro" id="IPR000792">
    <property type="entry name" value="Tscrpt_reg_LuxR_C"/>
</dbReference>
<dbReference type="PRINTS" id="PR00038">
    <property type="entry name" value="HTHLUXR"/>
</dbReference>
<dbReference type="InterPro" id="IPR027417">
    <property type="entry name" value="P-loop_NTPase"/>
</dbReference>
<dbReference type="EMBL" id="JBHSIM010000036">
    <property type="protein sequence ID" value="MFC4833903.1"/>
    <property type="molecule type" value="Genomic_DNA"/>
</dbReference>
<dbReference type="SUPFAM" id="SSF46894">
    <property type="entry name" value="C-terminal effector domain of the bipartite response regulators"/>
    <property type="match status" value="1"/>
</dbReference>
<dbReference type="SMART" id="SM00421">
    <property type="entry name" value="HTH_LUXR"/>
    <property type="match status" value="1"/>
</dbReference>
<dbReference type="InterPro" id="IPR036388">
    <property type="entry name" value="WH-like_DNA-bd_sf"/>
</dbReference>
<dbReference type="Gene3D" id="1.10.10.10">
    <property type="entry name" value="Winged helix-like DNA-binding domain superfamily/Winged helix DNA-binding domain"/>
    <property type="match status" value="1"/>
</dbReference>
<feature type="domain" description="HTH luxR-type" evidence="3">
    <location>
        <begin position="849"/>
        <end position="914"/>
    </location>
</feature>
<keyword evidence="1" id="KW-0547">Nucleotide-binding</keyword>
<dbReference type="RefSeq" id="WP_274192546.1">
    <property type="nucleotide sequence ID" value="NZ_BAABHN010000036.1"/>
</dbReference>
<dbReference type="Proteomes" id="UP001595909">
    <property type="component" value="Unassembled WGS sequence"/>
</dbReference>
<evidence type="ECO:0000259" key="3">
    <source>
        <dbReference type="PROSITE" id="PS50043"/>
    </source>
</evidence>
<dbReference type="Pfam" id="PF00196">
    <property type="entry name" value="GerE"/>
    <property type="match status" value="1"/>
</dbReference>
<proteinExistence type="predicted"/>
<name>A0ABV9RJF5_9PSEU</name>
<sequence>MTDRPPPEVVGRARERALLAAAADPRRTGGTVTVLAGEPGSGKSTLLDEVVAASSRRCLRTAGVESEAVLPFVAVADLLMPLLEHVEGLPDVQREALEIALALRAGTVGSPLAVCAAALGTFASAADTDPLLVVVDDFPWIDAPSQQVLMFVARRLEPERIALLLSVRSEVPVDPGVWRLPTIELGPLSADESRALVAALPVRASPRVVETIVERCAGNPLAVVEIARAAGPDLLVPDDAAAPALPPGSALERTWSAAIDALPESSRTALAVLAHSRTACRVQLEPVFRDLGLGVEDLAPAERRRLVQRDGEEVCLRHGLLRPLIAARTSHALRRRVLDGLARHAPPDLAVWYLAEAGEPPDDELAGRLVDAAHTARQRAGLLAAARTWARAADFTADPGLRAERLLAAATDASMSGGGAEAVRWCERALAERDDVLFAADVEVVRTRTLSWLDPARAVDHALRTADAVLPHDPRRAARLYGETVMPLTMMARLRETETVADQARALDVGDIVILADLCHTYVLVGRRDEAHPLLDDLLLRADGADLLWDAPALATGAQAAVYLERFDDGRRLVEPVATTARQAGAPLVLAFSLAVRSEVDWWAGRWPSAYADVTECVAWADELGQASSKAFGLSLQARIEAVRGDAESCRAHADEAMRLAAPLGVESLLSYATGALGAGALAAGDVAAATAHLERARRQFDEHGARCLPAVPFAGDLVDATARAGDRTAAEAAVAWVAANAERTGSAYAEAIAARGRGLLADDLDAAEGWFAAAHRAHERFAAPYEKARTTLAHAEVRRRWRRPGAARPLLLGAEAAFAGLGAHPWTERTRNELAATGHRASVEAADDTVSLEVLTPQEFQIARGVAEGLSNVEVSAALFVSRKTVEAHLTKVYRKLGVRSRTELAAEFTRRRDTEGPP</sequence>
<comment type="caution">
    <text evidence="4">The sequence shown here is derived from an EMBL/GenBank/DDBJ whole genome shotgun (WGS) entry which is preliminary data.</text>
</comment>
<protein>
    <submittedName>
        <fullName evidence="4">AAA family ATPase</fullName>
    </submittedName>
</protein>
<keyword evidence="2" id="KW-0067">ATP-binding</keyword>